<protein>
    <submittedName>
        <fullName evidence="4">ABC-type branched-chain amino acid transport system, substrate-binding protein</fullName>
    </submittedName>
</protein>
<keyword evidence="2" id="KW-0732">Signal</keyword>
<evidence type="ECO:0000259" key="3">
    <source>
        <dbReference type="Pfam" id="PF13458"/>
    </source>
</evidence>
<dbReference type="RefSeq" id="WP_091273291.1">
    <property type="nucleotide sequence ID" value="NZ_FAOZ01000004.1"/>
</dbReference>
<gene>
    <name evidence="4" type="ORF">Ga0074812_104199</name>
</gene>
<dbReference type="Pfam" id="PF13458">
    <property type="entry name" value="Peripla_BP_6"/>
    <property type="match status" value="1"/>
</dbReference>
<dbReference type="Proteomes" id="UP000198802">
    <property type="component" value="Unassembled WGS sequence"/>
</dbReference>
<keyword evidence="5" id="KW-1185">Reference proteome</keyword>
<feature type="domain" description="Leucine-binding protein" evidence="3">
    <location>
        <begin position="42"/>
        <end position="387"/>
    </location>
</feature>
<comment type="similarity">
    <text evidence="1">Belongs to the leucine-binding protein family.</text>
</comment>
<evidence type="ECO:0000256" key="1">
    <source>
        <dbReference type="ARBA" id="ARBA00010062"/>
    </source>
</evidence>
<dbReference type="SUPFAM" id="SSF53822">
    <property type="entry name" value="Periplasmic binding protein-like I"/>
    <property type="match status" value="1"/>
</dbReference>
<dbReference type="EMBL" id="FAOZ01000004">
    <property type="protein sequence ID" value="CUU55118.1"/>
    <property type="molecule type" value="Genomic_DNA"/>
</dbReference>
<evidence type="ECO:0000256" key="2">
    <source>
        <dbReference type="ARBA" id="ARBA00022729"/>
    </source>
</evidence>
<dbReference type="AlphaFoldDB" id="A0A0S4QIP6"/>
<dbReference type="PANTHER" id="PTHR47235:SF1">
    <property type="entry name" value="BLR6548 PROTEIN"/>
    <property type="match status" value="1"/>
</dbReference>
<name>A0A0S4QIP6_9ACTN</name>
<proteinExistence type="inferred from homology"/>
<organism evidence="4 5">
    <name type="scientific">Parafrankia irregularis</name>
    <dbReference type="NCBI Taxonomy" id="795642"/>
    <lineage>
        <taxon>Bacteria</taxon>
        <taxon>Bacillati</taxon>
        <taxon>Actinomycetota</taxon>
        <taxon>Actinomycetes</taxon>
        <taxon>Frankiales</taxon>
        <taxon>Frankiaceae</taxon>
        <taxon>Parafrankia</taxon>
    </lineage>
</organism>
<dbReference type="Gene3D" id="3.40.50.2300">
    <property type="match status" value="2"/>
</dbReference>
<reference evidence="5" key="1">
    <citation type="submission" date="2015-11" db="EMBL/GenBank/DDBJ databases">
        <authorList>
            <person name="Varghese N."/>
        </authorList>
    </citation>
    <scope>NUCLEOTIDE SEQUENCE [LARGE SCALE GENOMIC DNA]</scope>
    <source>
        <strain evidence="5">DSM 45899</strain>
    </source>
</reference>
<dbReference type="PANTHER" id="PTHR47235">
    <property type="entry name" value="BLR6548 PROTEIN"/>
    <property type="match status" value="1"/>
</dbReference>
<accession>A0A0S4QIP6</accession>
<dbReference type="CDD" id="cd06341">
    <property type="entry name" value="PBP1_ABC_ligand_binding-like"/>
    <property type="match status" value="1"/>
</dbReference>
<dbReference type="InterPro" id="IPR028081">
    <property type="entry name" value="Leu-bd"/>
</dbReference>
<dbReference type="InterPro" id="IPR028082">
    <property type="entry name" value="Peripla_BP_I"/>
</dbReference>
<sequence>MTATLLSAAVMVAGACTGGGADKDGGEAAQACTSPGVTQDAVKVGVMYPDTGPFSSSFQGFRGGITARFALENSRGGVHGREISTIWADDQASADSNRTEAQRLVEGEQVFSVVEASVAEGSSAQYLEEQGVPVTGVGPSVAWTQHRNMFTWSSLLSQGAVTSAWGQIAHNLGGTRAAVLAVVGVPSSQELATTIAASMQREGIQTVYQNLQLDPLLSMTTLARAIASSKADIVTGVITPEIWAGLAPALRAQGAQITVPLFPNGYDKETLRSGGSAYAGMYVAQVTAPFELQLPAHQEFYAALTQYAPEVSTQQGQLALNGWLAADLMLRGLNAAGACPTRDGFIGALRSVLQYDAGGLVRPAANLTDYTLPSACLNLVRVDSSGQNFEVVGDAPICGQVQPVS</sequence>
<evidence type="ECO:0000313" key="5">
    <source>
        <dbReference type="Proteomes" id="UP000198802"/>
    </source>
</evidence>
<evidence type="ECO:0000313" key="4">
    <source>
        <dbReference type="EMBL" id="CUU55118.1"/>
    </source>
</evidence>